<dbReference type="InterPro" id="IPR021457">
    <property type="entry name" value="DUF3108"/>
</dbReference>
<dbReference type="EMBL" id="NSNE01000022">
    <property type="protein sequence ID" value="RPM06631.1"/>
    <property type="molecule type" value="Genomic_DNA"/>
</dbReference>
<dbReference type="Proteomes" id="UP000433532">
    <property type="component" value="Unassembled WGS sequence"/>
</dbReference>
<accession>A0A1S1C3T9</accession>
<reference evidence="4" key="9">
    <citation type="submission" date="2020-01" db="EMBL/GenBank/DDBJ databases">
        <title>Bacteria Cultured from War Wounds Associated with the Conflict in Eastern Ukraine.</title>
        <authorList>
            <person name="Snesrud E."/>
            <person name="Galac M.R."/>
            <person name="Mc Gann P."/>
            <person name="Valentine K."/>
            <person name="Viacheslav K."/>
        </authorList>
    </citation>
    <scope>NUCLEOTIDE SEQUENCE</scope>
    <source>
        <strain evidence="4">VNMU148</strain>
    </source>
</reference>
<reference evidence="6 11" key="6">
    <citation type="submission" date="2018-08" db="EMBL/GenBank/DDBJ databases">
        <title>Recombination of ecologically and evolutionarily significant loci maintains genetic cohesion in the Pseudomonas syringae species complex.</title>
        <authorList>
            <person name="Dillon M."/>
            <person name="Thakur S."/>
            <person name="Almeida R.N.D."/>
            <person name="Weir B.S."/>
            <person name="Guttman D.S."/>
        </authorList>
    </citation>
    <scope>NUCLEOTIDE SEQUENCE [LARGE SCALE GENOMIC DNA]</scope>
    <source>
        <strain evidence="6 11">ICMP 7846</strain>
    </source>
</reference>
<dbReference type="EMBL" id="RBSQ01000983">
    <property type="protein sequence ID" value="RMS49634.1"/>
    <property type="molecule type" value="Genomic_DNA"/>
</dbReference>
<reference evidence="9" key="1">
    <citation type="submission" date="2015-06" db="EMBL/GenBank/DDBJ databases">
        <authorList>
            <person name="Radhakrishnan Rajesh"/>
            <person name="Underwood Anthony"/>
            <person name="Al-Shahib Ali"/>
        </authorList>
    </citation>
    <scope>NUCLEOTIDE SEQUENCE [LARGE SCALE GENOMIC DNA]</scope>
    <source>
        <strain evidence="9">P19_London_7_VIM_2_05_10</strain>
    </source>
</reference>
<dbReference type="Proteomes" id="UP000045039">
    <property type="component" value="Unassembled WGS sequence"/>
</dbReference>
<dbReference type="EMBL" id="CP136986">
    <property type="protein sequence ID" value="WOS76037.1"/>
    <property type="molecule type" value="Genomic_DNA"/>
</dbReference>
<gene>
    <name evidence="6" type="ORF">ALP65_03364</name>
    <name evidence="5" type="ORF">CAZ10_11550</name>
    <name evidence="3" type="ORF">GNQ48_18670</name>
    <name evidence="4" type="ORF">GUL26_29390</name>
    <name evidence="7" type="ORF">IPC1295_27800</name>
    <name evidence="8" type="ORF">L4V69_26520</name>
    <name evidence="2" type="ORF">PAERUG_P19_London_7_VIM_2_05_10_01090</name>
</gene>
<evidence type="ECO:0000256" key="1">
    <source>
        <dbReference type="SAM" id="SignalP"/>
    </source>
</evidence>
<evidence type="ECO:0000313" key="7">
    <source>
        <dbReference type="EMBL" id="RPM06631.1"/>
    </source>
</evidence>
<feature type="signal peptide" evidence="1">
    <location>
        <begin position="1"/>
        <end position="18"/>
    </location>
</feature>
<protein>
    <submittedName>
        <fullName evidence="3">DUF3108 domain-containing protein</fullName>
    </submittedName>
    <submittedName>
        <fullName evidence="5">Dehydrogenase</fullName>
    </submittedName>
</protein>
<feature type="chain" id="PRO_5015028006" evidence="1">
    <location>
        <begin position="19"/>
        <end position="238"/>
    </location>
</feature>
<dbReference type="EMBL" id="WXZT01000026">
    <property type="protein sequence ID" value="MZZ16385.1"/>
    <property type="molecule type" value="Genomic_DNA"/>
</dbReference>
<evidence type="ECO:0000313" key="2">
    <source>
        <dbReference type="EMBL" id="CRO21412.1"/>
    </source>
</evidence>
<dbReference type="EMBL" id="CVVU01000044">
    <property type="protein sequence ID" value="CRO21412.1"/>
    <property type="molecule type" value="Genomic_DNA"/>
</dbReference>
<proteinExistence type="predicted"/>
<evidence type="ECO:0000313" key="3">
    <source>
        <dbReference type="EMBL" id="MUI37030.1"/>
    </source>
</evidence>
<sequence length="238" mass="27183">MRKAMLFLLTLLTLPAYAFELKPFTASYTADWKQMPISGNASRSLKALGDGRWQLDFEASMLLASLNEVSTFKVENDTFLPQTYRFARQGLGKGKQIELDFDWSQKQVLGSDRGDAVRQPLNRGQLDKSTYQLVLQHDVADGKKSMSYQIIEGEDVDTYDFRVLGEEKVRTQAGLINAIKVERVRDPGKSNRKTILWFAKDWDYLLVRLYQMETDGKEYQIMLKEGTIDGKTVTGEKS</sequence>
<evidence type="ECO:0000313" key="10">
    <source>
        <dbReference type="Proteomes" id="UP000194857"/>
    </source>
</evidence>
<dbReference type="Proteomes" id="UP000270834">
    <property type="component" value="Unassembled WGS sequence"/>
</dbReference>
<keyword evidence="1" id="KW-0732">Signal</keyword>
<reference evidence="8" key="11">
    <citation type="submission" date="2023-10" db="EMBL/GenBank/DDBJ databases">
        <title>Pathogen: clinical or host-associated sample.</title>
        <authorList>
            <person name="Hergert J."/>
            <person name="Casey R."/>
            <person name="Wagner J."/>
            <person name="Young E.L."/>
            <person name="Oakeson K.F."/>
        </authorList>
    </citation>
    <scope>NUCLEOTIDE SEQUENCE</scope>
    <source>
        <strain evidence="8">2021CK-01020</strain>
    </source>
</reference>
<evidence type="ECO:0000313" key="13">
    <source>
        <dbReference type="Proteomes" id="UP000433532"/>
    </source>
</evidence>
<dbReference type="KEGG" id="paeb:NCGM1900_1774"/>
<dbReference type="AlphaFoldDB" id="A0A072ZLF6"/>
<dbReference type="OMA" id="PFEGDIF"/>
<evidence type="ECO:0000313" key="12">
    <source>
        <dbReference type="Proteomes" id="UP000284767"/>
    </source>
</evidence>
<reference evidence="7 12" key="5">
    <citation type="submission" date="2017-08" db="EMBL/GenBank/DDBJ databases">
        <authorList>
            <person name="Feschi L."/>
            <person name="Jeukens J."/>
            <person name="Emond-Rheault J.-G."/>
            <person name="Kukavica-Ibrulj I."/>
            <person name="Boyle B."/>
            <person name="Levesque R.C."/>
        </authorList>
    </citation>
    <scope>NUCLEOTIDE SEQUENCE [LARGE SCALE GENOMIC DNA]</scope>
    <source>
        <strain evidence="7 12">PA-W36</strain>
    </source>
</reference>
<dbReference type="RefSeq" id="WP_003086061.1">
    <property type="nucleotide sequence ID" value="NZ_AP014622.1"/>
</dbReference>
<evidence type="ECO:0000313" key="5">
    <source>
        <dbReference type="EMBL" id="OTI62205.1"/>
    </source>
</evidence>
<dbReference type="EMBL" id="WOAD01000015">
    <property type="protein sequence ID" value="MUI37030.1"/>
    <property type="molecule type" value="Genomic_DNA"/>
</dbReference>
<dbReference type="Proteomes" id="UP000284767">
    <property type="component" value="Unassembled WGS sequence"/>
</dbReference>
<reference evidence="10" key="4">
    <citation type="submission" date="2017-05" db="EMBL/GenBank/DDBJ databases">
        <authorList>
            <person name="Giani T."/>
            <person name="Arena F."/>
            <person name="Pollini S."/>
            <person name="Di Pilato V."/>
            <person name="D'Andrea M.M."/>
            <person name="Henrici De Angelis L."/>
            <person name="Bassetti M."/>
            <person name="Rossolini G.M."/>
        </authorList>
    </citation>
    <scope>NUCLEOTIDE SEQUENCE [LARGE SCALE GENOMIC DNA]</scope>
    <source>
        <strain evidence="10">S567_C10_BS</strain>
    </source>
</reference>
<dbReference type="Pfam" id="PF11306">
    <property type="entry name" value="DUF3108"/>
    <property type="match status" value="1"/>
</dbReference>
<reference evidence="5" key="3">
    <citation type="submission" date="2017-05" db="EMBL/GenBank/DDBJ databases">
        <authorList>
            <person name="Song R."/>
            <person name="Chenine A.L."/>
            <person name="Ruprecht R.M."/>
        </authorList>
    </citation>
    <scope>NUCLEOTIDE SEQUENCE [LARGE SCALE GENOMIC DNA]</scope>
    <source>
        <strain evidence="5">S567_C10_BS</strain>
    </source>
</reference>
<dbReference type="EMBL" id="NFFZ01000005">
    <property type="protein sequence ID" value="OTI62205.1"/>
    <property type="molecule type" value="Genomic_DNA"/>
</dbReference>
<dbReference type="Proteomes" id="UP000194857">
    <property type="component" value="Unassembled WGS sequence"/>
</dbReference>
<organism evidence="5 10">
    <name type="scientific">Pseudomonas aeruginosa</name>
    <dbReference type="NCBI Taxonomy" id="287"/>
    <lineage>
        <taxon>Bacteria</taxon>
        <taxon>Pseudomonadati</taxon>
        <taxon>Pseudomonadota</taxon>
        <taxon>Gammaproteobacteria</taxon>
        <taxon>Pseudomonadales</taxon>
        <taxon>Pseudomonadaceae</taxon>
        <taxon>Pseudomonas</taxon>
    </lineage>
</organism>
<evidence type="ECO:0000313" key="6">
    <source>
        <dbReference type="EMBL" id="RMS49634.1"/>
    </source>
</evidence>
<reference evidence="3 13" key="8">
    <citation type="submission" date="2019-11" db="EMBL/GenBank/DDBJ databases">
        <title>Genomes of ocular Pseudomonas aeruginosa isolates.</title>
        <authorList>
            <person name="Khan M."/>
            <person name="Rice S.A."/>
            <person name="Willcox M.D.P."/>
            <person name="Stapleton F."/>
        </authorList>
    </citation>
    <scope>NUCLEOTIDE SEQUENCE [LARGE SCALE GENOMIC DNA]</scope>
    <source>
        <strain evidence="3 13">PA221</strain>
    </source>
</reference>
<evidence type="ECO:0000313" key="9">
    <source>
        <dbReference type="Proteomes" id="UP000045039"/>
    </source>
</evidence>
<dbReference type="Proteomes" id="UP000644192">
    <property type="component" value="Unassembled WGS sequence"/>
</dbReference>
<evidence type="ECO:0000313" key="11">
    <source>
        <dbReference type="Proteomes" id="UP000270834"/>
    </source>
</evidence>
<accession>A0A072ZLF6</accession>
<evidence type="ECO:0000313" key="4">
    <source>
        <dbReference type="EMBL" id="MZZ16385.1"/>
    </source>
</evidence>
<reference evidence="7 12" key="7">
    <citation type="submission" date="2019-01" db="EMBL/GenBank/DDBJ databases">
        <title>The Pseudomonas aeruginosa pan-genome provides new insights on its population structure, horizontal gene transfer and pathogenicity.</title>
        <authorList>
            <person name="Freschi L."/>
            <person name="Vincent A.T."/>
            <person name="Jeukens J."/>
            <person name="Emond-Rheault J.-G."/>
            <person name="Kukavica-Ibrulj I."/>
            <person name="Dupont M.-J."/>
            <person name="Charette S.J."/>
            <person name="Boyle B."/>
            <person name="Levesque R.C."/>
        </authorList>
    </citation>
    <scope>NUCLEOTIDE SEQUENCE [LARGE SCALE GENOMIC DNA]</scope>
    <source>
        <strain evidence="7 12">PA-W36</strain>
    </source>
</reference>
<reference evidence="8" key="10">
    <citation type="submission" date="2023-06" db="EMBL/GenBank/DDBJ databases">
        <authorList>
            <consortium name="Clinical and Environmental Microbiology Branch: Whole genome sequencing antimicrobial resistance pathogens in the healthcare setting"/>
        </authorList>
    </citation>
    <scope>NUCLEOTIDE SEQUENCE</scope>
    <source>
        <strain evidence="8">2021CK-01020</strain>
    </source>
</reference>
<reference evidence="2" key="2">
    <citation type="submission" date="2015-06" db="EMBL/GenBank/DDBJ databases">
        <authorList>
            <person name="Radhakrishnan R."/>
            <person name="Underwood A."/>
            <person name="Al-Shahib A."/>
        </authorList>
    </citation>
    <scope>NUCLEOTIDE SEQUENCE</scope>
    <source>
        <strain evidence="2">P19_London_7_VIM_2_05_10</strain>
    </source>
</reference>
<evidence type="ECO:0000313" key="8">
    <source>
        <dbReference type="EMBL" id="WOS76037.1"/>
    </source>
</evidence>
<name>A0A072ZLF6_PSEAI</name>
<dbReference type="Proteomes" id="UP001297540">
    <property type="component" value="Chromosome"/>
</dbReference>